<keyword evidence="4" id="KW-0456">Lyase</keyword>
<name>A0ABV7J5P9_9RHOB</name>
<feature type="domain" description="CENP-V/GFA" evidence="5">
    <location>
        <begin position="5"/>
        <end position="119"/>
    </location>
</feature>
<comment type="caution">
    <text evidence="6">The sequence shown here is derived from an EMBL/GenBank/DDBJ whole genome shotgun (WGS) entry which is preliminary data.</text>
</comment>
<dbReference type="PANTHER" id="PTHR33337">
    <property type="entry name" value="GFA DOMAIN-CONTAINING PROTEIN"/>
    <property type="match status" value="1"/>
</dbReference>
<dbReference type="RefSeq" id="WP_380074562.1">
    <property type="nucleotide sequence ID" value="NZ_JBHRTO010000002.1"/>
</dbReference>
<evidence type="ECO:0000313" key="6">
    <source>
        <dbReference type="EMBL" id="MFC3182906.1"/>
    </source>
</evidence>
<sequence>MTPPYSGHCLCGATRFHCTAAPLWQSHCHCESCRRACAAPFTSFFGVADGTWAWTGDAPATYASSPGVWRDFCATCGTQMAYRSAHFPGEIHFYAALLDDPSLYTPQDHVHTAEMLPWLHLSDGLPRR</sequence>
<evidence type="ECO:0000256" key="1">
    <source>
        <dbReference type="ARBA" id="ARBA00005495"/>
    </source>
</evidence>
<gene>
    <name evidence="6" type="ORF">ACFOGH_18040</name>
</gene>
<dbReference type="PROSITE" id="PS51891">
    <property type="entry name" value="CENP_V_GFA"/>
    <property type="match status" value="1"/>
</dbReference>
<dbReference type="EMBL" id="JBHRTO010000002">
    <property type="protein sequence ID" value="MFC3182906.1"/>
    <property type="molecule type" value="Genomic_DNA"/>
</dbReference>
<dbReference type="InterPro" id="IPR011057">
    <property type="entry name" value="Mss4-like_sf"/>
</dbReference>
<dbReference type="SUPFAM" id="SSF51316">
    <property type="entry name" value="Mss4-like"/>
    <property type="match status" value="1"/>
</dbReference>
<comment type="similarity">
    <text evidence="1">Belongs to the Gfa family.</text>
</comment>
<proteinExistence type="inferred from homology"/>
<dbReference type="PANTHER" id="PTHR33337:SF40">
    <property type="entry name" value="CENP-V_GFA DOMAIN-CONTAINING PROTEIN-RELATED"/>
    <property type="match status" value="1"/>
</dbReference>
<dbReference type="InterPro" id="IPR006913">
    <property type="entry name" value="CENP-V/GFA"/>
</dbReference>
<keyword evidence="7" id="KW-1185">Reference proteome</keyword>
<evidence type="ECO:0000256" key="3">
    <source>
        <dbReference type="ARBA" id="ARBA00022833"/>
    </source>
</evidence>
<dbReference type="Gene3D" id="3.90.1590.10">
    <property type="entry name" value="glutathione-dependent formaldehyde- activating enzyme (gfa)"/>
    <property type="match status" value="1"/>
</dbReference>
<keyword evidence="2" id="KW-0479">Metal-binding</keyword>
<organism evidence="6 7">
    <name type="scientific">Cypionkella sinensis</name>
    <dbReference type="NCBI Taxonomy" id="1756043"/>
    <lineage>
        <taxon>Bacteria</taxon>
        <taxon>Pseudomonadati</taxon>
        <taxon>Pseudomonadota</taxon>
        <taxon>Alphaproteobacteria</taxon>
        <taxon>Rhodobacterales</taxon>
        <taxon>Paracoccaceae</taxon>
        <taxon>Cypionkella</taxon>
    </lineage>
</organism>
<reference evidence="7" key="1">
    <citation type="journal article" date="2019" name="Int. J. Syst. Evol. Microbiol.">
        <title>The Global Catalogue of Microorganisms (GCM) 10K type strain sequencing project: providing services to taxonomists for standard genome sequencing and annotation.</title>
        <authorList>
            <consortium name="The Broad Institute Genomics Platform"/>
            <consortium name="The Broad Institute Genome Sequencing Center for Infectious Disease"/>
            <person name="Wu L."/>
            <person name="Ma J."/>
        </authorList>
    </citation>
    <scope>NUCLEOTIDE SEQUENCE [LARGE SCALE GENOMIC DNA]</scope>
    <source>
        <strain evidence="7">KCTC 52039</strain>
    </source>
</reference>
<evidence type="ECO:0000256" key="2">
    <source>
        <dbReference type="ARBA" id="ARBA00022723"/>
    </source>
</evidence>
<evidence type="ECO:0000256" key="4">
    <source>
        <dbReference type="ARBA" id="ARBA00023239"/>
    </source>
</evidence>
<dbReference type="Pfam" id="PF04828">
    <property type="entry name" value="GFA"/>
    <property type="match status" value="1"/>
</dbReference>
<accession>A0ABV7J5P9</accession>
<protein>
    <submittedName>
        <fullName evidence="6">GFA family protein</fullName>
    </submittedName>
</protein>
<evidence type="ECO:0000259" key="5">
    <source>
        <dbReference type="PROSITE" id="PS51891"/>
    </source>
</evidence>
<keyword evidence="3" id="KW-0862">Zinc</keyword>
<evidence type="ECO:0000313" key="7">
    <source>
        <dbReference type="Proteomes" id="UP001595547"/>
    </source>
</evidence>
<dbReference type="Proteomes" id="UP001595547">
    <property type="component" value="Unassembled WGS sequence"/>
</dbReference>